<dbReference type="InterPro" id="IPR043129">
    <property type="entry name" value="ATPase_NBD"/>
</dbReference>
<comment type="similarity">
    <text evidence="1">Belongs to the FGGY kinase family.</text>
</comment>
<dbReference type="InterPro" id="IPR050406">
    <property type="entry name" value="FGGY_Carb_Kinase"/>
</dbReference>
<reference evidence="6" key="1">
    <citation type="journal article" date="2019" name="Int. J. Syst. Evol. Microbiol.">
        <title>The Global Catalogue of Microorganisms (GCM) 10K type strain sequencing project: providing services to taxonomists for standard genome sequencing and annotation.</title>
        <authorList>
            <consortium name="The Broad Institute Genomics Platform"/>
            <consortium name="The Broad Institute Genome Sequencing Center for Infectious Disease"/>
            <person name="Wu L."/>
            <person name="Ma J."/>
        </authorList>
    </citation>
    <scope>NUCLEOTIDE SEQUENCE [LARGE SCALE GENOMIC DNA]</scope>
    <source>
        <strain evidence="6">CCUG 63246</strain>
    </source>
</reference>
<evidence type="ECO:0000256" key="3">
    <source>
        <dbReference type="ARBA" id="ARBA00022777"/>
    </source>
</evidence>
<evidence type="ECO:0000313" key="5">
    <source>
        <dbReference type="EMBL" id="MFD1163213.1"/>
    </source>
</evidence>
<evidence type="ECO:0000313" key="6">
    <source>
        <dbReference type="Proteomes" id="UP001597163"/>
    </source>
</evidence>
<dbReference type="InterPro" id="IPR018484">
    <property type="entry name" value="FGGY_N"/>
</dbReference>
<protein>
    <submittedName>
        <fullName evidence="5">FGGY-family carbohydrate kinase</fullName>
    </submittedName>
</protein>
<dbReference type="GO" id="GO:0016301">
    <property type="term" value="F:kinase activity"/>
    <property type="evidence" value="ECO:0007669"/>
    <property type="project" value="UniProtKB-KW"/>
</dbReference>
<name>A0ABW3REA4_9FLAO</name>
<proteinExistence type="inferred from homology"/>
<dbReference type="InterPro" id="IPR000577">
    <property type="entry name" value="Carb_kinase_FGGY"/>
</dbReference>
<dbReference type="PANTHER" id="PTHR43095">
    <property type="entry name" value="SUGAR KINASE"/>
    <property type="match status" value="1"/>
</dbReference>
<dbReference type="Pfam" id="PF00370">
    <property type="entry name" value="FGGY_N"/>
    <property type="match status" value="1"/>
</dbReference>
<evidence type="ECO:0000256" key="2">
    <source>
        <dbReference type="ARBA" id="ARBA00022679"/>
    </source>
</evidence>
<gene>
    <name evidence="5" type="ORF">ACFQ2E_12335</name>
</gene>
<accession>A0ABW3REA4</accession>
<feature type="domain" description="Carbohydrate kinase FGGY N-terminal" evidence="4">
    <location>
        <begin position="99"/>
        <end position="217"/>
    </location>
</feature>
<dbReference type="SUPFAM" id="SSF53067">
    <property type="entry name" value="Actin-like ATPase domain"/>
    <property type="match status" value="2"/>
</dbReference>
<evidence type="ECO:0000259" key="4">
    <source>
        <dbReference type="Pfam" id="PF00370"/>
    </source>
</evidence>
<dbReference type="EMBL" id="JBHTLJ010000003">
    <property type="protein sequence ID" value="MFD1163213.1"/>
    <property type="molecule type" value="Genomic_DNA"/>
</dbReference>
<dbReference type="PANTHER" id="PTHR43095:SF5">
    <property type="entry name" value="XYLULOSE KINASE"/>
    <property type="match status" value="1"/>
</dbReference>
<keyword evidence="2" id="KW-0808">Transferase</keyword>
<dbReference type="Gene3D" id="3.30.420.40">
    <property type="match status" value="3"/>
</dbReference>
<organism evidence="5 6">
    <name type="scientific">Hwangdonia seohaensis</name>
    <dbReference type="NCBI Taxonomy" id="1240727"/>
    <lineage>
        <taxon>Bacteria</taxon>
        <taxon>Pseudomonadati</taxon>
        <taxon>Bacteroidota</taxon>
        <taxon>Flavobacteriia</taxon>
        <taxon>Flavobacteriales</taxon>
        <taxon>Flavobacteriaceae</taxon>
        <taxon>Hwangdonia</taxon>
    </lineage>
</organism>
<dbReference type="PIRSF" id="PIRSF000538">
    <property type="entry name" value="GlpK"/>
    <property type="match status" value="1"/>
</dbReference>
<dbReference type="RefSeq" id="WP_311940428.1">
    <property type="nucleotide sequence ID" value="NZ_JAVSCK010000003.1"/>
</dbReference>
<dbReference type="Proteomes" id="UP001597163">
    <property type="component" value="Unassembled WGS sequence"/>
</dbReference>
<keyword evidence="3 5" id="KW-0418">Kinase</keyword>
<comment type="caution">
    <text evidence="5">The sequence shown here is derived from an EMBL/GenBank/DDBJ whole genome shotgun (WGS) entry which is preliminary data.</text>
</comment>
<sequence>MYYLGLDVGNSTIKVALTNGHSGEKVNTFQVPINEIKSFQSEGTGSDYESFWLLVCSAIKNLITDSKIDAKKISGIGISYQMQELALINADPQQTKETVTFKNLSVSDLKWLSENDRNKYNQIDKFILLGDFITFKLTHTISTTKDGLSELGLWHCETDALDEDALHRYQIKKSMIPTIVENFRNQGLVTPDASQDTGIPVGTPILFRAAHQASTALATNIFNPGEVAISTQSPTRIYALTNSSNPNQNISIGYNVPIGKSVVFKGGYLQYEWLKKQFKESSYDIMDRKASEIPIGAEGVNVFPFGNGAECMLKNANIGTIIKGVNLKNHSKGHVFRATLEGIAFAMVYAMENLKTNGIEVHTINAVNDMLFQSEVFVNTLTSLVELKIETYNTDLAVNAARACCLHLGDFKQYQDIIYKNDHAQTFELLKNREPYIEAYQHWKNELEIILKNHL</sequence>
<keyword evidence="6" id="KW-1185">Reference proteome</keyword>
<evidence type="ECO:0000256" key="1">
    <source>
        <dbReference type="ARBA" id="ARBA00009156"/>
    </source>
</evidence>